<feature type="transmembrane region" description="Helical" evidence="9">
    <location>
        <begin position="245"/>
        <end position="263"/>
    </location>
</feature>
<keyword evidence="4 9" id="KW-1133">Transmembrane helix</keyword>
<feature type="transmembrane region" description="Helical" evidence="9">
    <location>
        <begin position="275"/>
        <end position="296"/>
    </location>
</feature>
<feature type="transmembrane region" description="Helical" evidence="9">
    <location>
        <begin position="55"/>
        <end position="79"/>
    </location>
</feature>
<feature type="transmembrane region" description="Helical" evidence="9">
    <location>
        <begin position="190"/>
        <end position="215"/>
    </location>
</feature>
<keyword evidence="2" id="KW-0716">Sensory transduction</keyword>
<evidence type="ECO:0000256" key="4">
    <source>
        <dbReference type="ARBA" id="ARBA00022989"/>
    </source>
</evidence>
<dbReference type="Gene3D" id="1.20.1070.10">
    <property type="entry name" value="Rhodopsin 7-helix transmembrane proteins"/>
    <property type="match status" value="1"/>
</dbReference>
<comment type="subcellular location">
    <subcellularLocation>
        <location evidence="1">Membrane</location>
        <topology evidence="1">Multi-pass membrane protein</topology>
    </subcellularLocation>
</comment>
<sequence>LSLPQHLRVSSIMLSPGQEMGIWIMTGFLAILTVFFNVYILLVNQRNWRKNHLHLCPGDTIMTGISLASIGHQVLSYFWMTMVEIDINCVYDMVESILLVLVFSLKFSVMWTTAFLTFFYSTKLVIEPIHCYTHIQEVILKHVLTVVIVIFLCGFTNCLPLLKVLTYQNSSAGSINCGSIIPEGVTGLSYIIYLAVIADIVPGILMIKCSISISYHLAIHLRHMKESTNGAHAPKLGTQMRVIRMNLTLVVVFLCFLLMDLYTQSKVVLQSENSIGLTILFSALYTTASGFVLIYGKKSFWKEFLQWYNSFLDEYSCLNCMKIPECKNKKHSVPKH</sequence>
<feature type="transmembrane region" description="Helical" evidence="9">
    <location>
        <begin position="142"/>
        <end position="162"/>
    </location>
</feature>
<reference evidence="10" key="3">
    <citation type="submission" date="2025-09" db="UniProtKB">
        <authorList>
            <consortium name="Ensembl"/>
        </authorList>
    </citation>
    <scope>IDENTIFICATION</scope>
</reference>
<dbReference type="PANTHER" id="PTHR11394">
    <property type="entry name" value="TASTE RECEPTOR TYPE 2"/>
    <property type="match status" value="1"/>
</dbReference>
<evidence type="ECO:0000256" key="7">
    <source>
        <dbReference type="ARBA" id="ARBA00023170"/>
    </source>
</evidence>
<dbReference type="Proteomes" id="UP001501920">
    <property type="component" value="Chromosome 28"/>
</dbReference>
<evidence type="ECO:0000256" key="8">
    <source>
        <dbReference type="ARBA" id="ARBA00023224"/>
    </source>
</evidence>
<organism evidence="10 11">
    <name type="scientific">Pygocentrus nattereri</name>
    <name type="common">Red-bellied piranha</name>
    <dbReference type="NCBI Taxonomy" id="42514"/>
    <lineage>
        <taxon>Eukaryota</taxon>
        <taxon>Metazoa</taxon>
        <taxon>Chordata</taxon>
        <taxon>Craniata</taxon>
        <taxon>Vertebrata</taxon>
        <taxon>Euteleostomi</taxon>
        <taxon>Actinopterygii</taxon>
        <taxon>Neopterygii</taxon>
        <taxon>Teleostei</taxon>
        <taxon>Ostariophysi</taxon>
        <taxon>Characiformes</taxon>
        <taxon>Characoidei</taxon>
        <taxon>Pygocentrus</taxon>
    </lineage>
</organism>
<dbReference type="Ensembl" id="ENSPNAT00000041808.1">
    <property type="protein sequence ID" value="ENSPNAP00000056978.1"/>
    <property type="gene ID" value="ENSPNAG00000035992.1"/>
</dbReference>
<accession>A0AAR2JY52</accession>
<dbReference type="GeneTree" id="ENSGT00730000113357"/>
<protein>
    <recommendedName>
        <fullName evidence="12">Taste receptor type 2</fullName>
    </recommendedName>
</protein>
<evidence type="ECO:0000256" key="5">
    <source>
        <dbReference type="ARBA" id="ARBA00023040"/>
    </source>
</evidence>
<keyword evidence="8" id="KW-0807">Transducer</keyword>
<keyword evidence="11" id="KW-1185">Reference proteome</keyword>
<evidence type="ECO:0000313" key="10">
    <source>
        <dbReference type="Ensembl" id="ENSPNAP00000056978.1"/>
    </source>
</evidence>
<evidence type="ECO:0000313" key="11">
    <source>
        <dbReference type="Proteomes" id="UP001501920"/>
    </source>
</evidence>
<evidence type="ECO:0000256" key="3">
    <source>
        <dbReference type="ARBA" id="ARBA00022692"/>
    </source>
</evidence>
<dbReference type="PANTHER" id="PTHR11394:SF148">
    <property type="entry name" value="TASTE RECEPTOR TYPE 2"/>
    <property type="match status" value="1"/>
</dbReference>
<evidence type="ECO:0000256" key="6">
    <source>
        <dbReference type="ARBA" id="ARBA00023136"/>
    </source>
</evidence>
<keyword evidence="5" id="KW-0297">G-protein coupled receptor</keyword>
<keyword evidence="7" id="KW-0675">Receptor</keyword>
<keyword evidence="6 9" id="KW-0472">Membrane</keyword>
<reference evidence="10" key="2">
    <citation type="submission" date="2025-08" db="UniProtKB">
        <authorList>
            <consortium name="Ensembl"/>
        </authorList>
    </citation>
    <scope>IDENTIFICATION</scope>
</reference>
<dbReference type="SUPFAM" id="SSF81321">
    <property type="entry name" value="Family A G protein-coupled receptor-like"/>
    <property type="match status" value="1"/>
</dbReference>
<proteinExistence type="predicted"/>
<evidence type="ECO:0008006" key="12">
    <source>
        <dbReference type="Google" id="ProtNLM"/>
    </source>
</evidence>
<feature type="transmembrane region" description="Helical" evidence="9">
    <location>
        <begin position="20"/>
        <end position="43"/>
    </location>
</feature>
<evidence type="ECO:0000256" key="2">
    <source>
        <dbReference type="ARBA" id="ARBA00022606"/>
    </source>
</evidence>
<reference evidence="10 11" key="1">
    <citation type="submission" date="2020-10" db="EMBL/GenBank/DDBJ databases">
        <title>Pygocentrus nattereri (red-bellied piranha) genome, fPygNat1, primary haplotype.</title>
        <authorList>
            <person name="Myers G."/>
            <person name="Meyer A."/>
            <person name="Karagic N."/>
            <person name="Pippel M."/>
            <person name="Winkler S."/>
            <person name="Tracey A."/>
            <person name="Wood J."/>
            <person name="Formenti G."/>
            <person name="Howe K."/>
            <person name="Fedrigo O."/>
            <person name="Jarvis E.D."/>
        </authorList>
    </citation>
    <scope>NUCLEOTIDE SEQUENCE [LARGE SCALE GENOMIC DNA]</scope>
</reference>
<evidence type="ECO:0000256" key="1">
    <source>
        <dbReference type="ARBA" id="ARBA00004141"/>
    </source>
</evidence>
<feature type="transmembrane region" description="Helical" evidence="9">
    <location>
        <begin position="99"/>
        <end position="121"/>
    </location>
</feature>
<keyword evidence="3 9" id="KW-0812">Transmembrane</keyword>
<evidence type="ECO:0000256" key="9">
    <source>
        <dbReference type="SAM" id="Phobius"/>
    </source>
</evidence>
<name>A0AAR2JY52_PYGNA</name>
<dbReference type="GO" id="GO:0004930">
    <property type="term" value="F:G protein-coupled receptor activity"/>
    <property type="evidence" value="ECO:0007669"/>
    <property type="project" value="UniProtKB-KW"/>
</dbReference>
<dbReference type="AlphaFoldDB" id="A0AAR2JY52"/>
<dbReference type="GO" id="GO:0016020">
    <property type="term" value="C:membrane"/>
    <property type="evidence" value="ECO:0007669"/>
    <property type="project" value="UniProtKB-SubCell"/>
</dbReference>